<protein>
    <submittedName>
        <fullName evidence="4">Sulfatase</fullName>
    </submittedName>
</protein>
<feature type="domain" description="N-sulphoglucosamine sulphohydrolase C-terminal" evidence="3">
    <location>
        <begin position="348"/>
        <end position="497"/>
    </location>
</feature>
<dbReference type="eggNOG" id="COG3119">
    <property type="taxonomic scope" value="Bacteria"/>
</dbReference>
<sequence>MRSNTKFPIQLGLFSLLFFIANFPMVQPRMVKKPEQKPNILIIFSDDHALAAISAYGSPYIQTPNIDRIGREGALFRNMFCTNSLCAPSRAALLTGKLSHVNGHRDNLSRFNAGQDMFPKRLQAIGYQTSWIGKWHLEANPQYFDYWTVLPGQGQYYNPDFIEMDGQTRRYEGYATDITTDKAIDWLERNRDKSKPFCLVVGQKAPHRNWLPDTTDLHAFDGVKFNIPPTFYDDYSGRIAAGKQEMNVYRDLRVLEDLKVGYKLPRMNEAQRKAWNAYYEPMAEDFKRQNLSGKALDEWKFQRYMNDYLGCVRSLDRNIGRMLDYLDAQQLSKNTVVIYASDQGFYLGEHGWFDKRFMYEESQHMPFLMRYPKLIKPGTQIDALLMGIDFAPTFLELAGAPIPAEMQGKSIVPLLRKKSSKNWRQQVYYHYYEKGEHNVMKHFGIRTKRYKLIRFYDEGEFWELYDLQKDPQEMQNIYADPVNQSLIATLKNQLRDLAIGYADSEAINLLNEK</sequence>
<gene>
    <name evidence="4" type="ordered locus">Halhy_6312</name>
</gene>
<dbReference type="EMBL" id="CP002691">
    <property type="protein sequence ID" value="AEE54131.1"/>
    <property type="molecule type" value="Genomic_DNA"/>
</dbReference>
<evidence type="ECO:0000256" key="1">
    <source>
        <dbReference type="ARBA" id="ARBA00008779"/>
    </source>
</evidence>
<dbReference type="STRING" id="760192.Halhy_6312"/>
<dbReference type="Gene3D" id="3.40.720.10">
    <property type="entry name" value="Alkaline Phosphatase, subunit A"/>
    <property type="match status" value="1"/>
</dbReference>
<evidence type="ECO:0000313" key="5">
    <source>
        <dbReference type="Proteomes" id="UP000008461"/>
    </source>
</evidence>
<dbReference type="RefSeq" id="WP_013768652.1">
    <property type="nucleotide sequence ID" value="NC_015510.1"/>
</dbReference>
<dbReference type="SUPFAM" id="SSF53649">
    <property type="entry name" value="Alkaline phosphatase-like"/>
    <property type="match status" value="1"/>
</dbReference>
<dbReference type="GO" id="GO:0016787">
    <property type="term" value="F:hydrolase activity"/>
    <property type="evidence" value="ECO:0007669"/>
    <property type="project" value="UniProtKB-KW"/>
</dbReference>
<dbReference type="InterPro" id="IPR024607">
    <property type="entry name" value="Sulfatase_CS"/>
</dbReference>
<dbReference type="PANTHER" id="PTHR43108">
    <property type="entry name" value="N-ACETYLGLUCOSAMINE-6-SULFATASE FAMILY MEMBER"/>
    <property type="match status" value="1"/>
</dbReference>
<dbReference type="Pfam" id="PF16347">
    <property type="entry name" value="SGSH_C"/>
    <property type="match status" value="1"/>
</dbReference>
<proteinExistence type="inferred from homology"/>
<keyword evidence="5" id="KW-1185">Reference proteome</keyword>
<accession>F4L7F1</accession>
<dbReference type="AlphaFoldDB" id="F4L7F1"/>
<reference evidence="4 5" key="1">
    <citation type="journal article" date="2011" name="Stand. Genomic Sci.">
        <title>Complete genome sequence of Haliscomenobacter hydrossis type strain (O).</title>
        <authorList>
            <consortium name="US DOE Joint Genome Institute (JGI-PGF)"/>
            <person name="Daligault H."/>
            <person name="Lapidus A."/>
            <person name="Zeytun A."/>
            <person name="Nolan M."/>
            <person name="Lucas S."/>
            <person name="Del Rio T.G."/>
            <person name="Tice H."/>
            <person name="Cheng J.F."/>
            <person name="Tapia R."/>
            <person name="Han C."/>
            <person name="Goodwin L."/>
            <person name="Pitluck S."/>
            <person name="Liolios K."/>
            <person name="Pagani I."/>
            <person name="Ivanova N."/>
            <person name="Huntemann M."/>
            <person name="Mavromatis K."/>
            <person name="Mikhailova N."/>
            <person name="Pati A."/>
            <person name="Chen A."/>
            <person name="Palaniappan K."/>
            <person name="Land M."/>
            <person name="Hauser L."/>
            <person name="Brambilla E.M."/>
            <person name="Rohde M."/>
            <person name="Verbarg S."/>
            <person name="Goker M."/>
            <person name="Bristow J."/>
            <person name="Eisen J.A."/>
            <person name="Markowitz V."/>
            <person name="Hugenholtz P."/>
            <person name="Kyrpides N.C."/>
            <person name="Klenk H.P."/>
            <person name="Woyke T."/>
        </authorList>
    </citation>
    <scope>NUCLEOTIDE SEQUENCE [LARGE SCALE GENOMIC DNA]</scope>
    <source>
        <strain evidence="5">ATCC 27775 / DSM 1100 / LMG 10767 / O</strain>
    </source>
</reference>
<keyword evidence="2" id="KW-0378">Hydrolase</keyword>
<dbReference type="InterPro" id="IPR017850">
    <property type="entry name" value="Alkaline_phosphatase_core_sf"/>
</dbReference>
<evidence type="ECO:0000256" key="2">
    <source>
        <dbReference type="ARBA" id="ARBA00022801"/>
    </source>
</evidence>
<evidence type="ECO:0000313" key="4">
    <source>
        <dbReference type="EMBL" id="AEE54131.1"/>
    </source>
</evidence>
<comment type="similarity">
    <text evidence="1">Belongs to the sulfatase family.</text>
</comment>
<dbReference type="HOGENOM" id="CLU_006332_9_3_10"/>
<dbReference type="PANTHER" id="PTHR43108:SF6">
    <property type="entry name" value="N-SULPHOGLUCOSAMINE SULPHOHYDROLASE"/>
    <property type="match status" value="1"/>
</dbReference>
<dbReference type="InterPro" id="IPR032506">
    <property type="entry name" value="SGSH_C"/>
</dbReference>
<dbReference type="KEGG" id="hhy:Halhy_6312"/>
<dbReference type="PROSITE" id="PS00523">
    <property type="entry name" value="SULFATASE_1"/>
    <property type="match status" value="1"/>
</dbReference>
<dbReference type="PROSITE" id="PS00149">
    <property type="entry name" value="SULFATASE_2"/>
    <property type="match status" value="1"/>
</dbReference>
<organism evidence="4 5">
    <name type="scientific">Haliscomenobacter hydrossis (strain ATCC 27775 / DSM 1100 / LMG 10767 / O)</name>
    <dbReference type="NCBI Taxonomy" id="760192"/>
    <lineage>
        <taxon>Bacteria</taxon>
        <taxon>Pseudomonadati</taxon>
        <taxon>Bacteroidota</taxon>
        <taxon>Saprospiria</taxon>
        <taxon>Saprospirales</taxon>
        <taxon>Haliscomenobacteraceae</taxon>
        <taxon>Haliscomenobacter</taxon>
    </lineage>
</organism>
<name>F4L7F1_HALH1</name>
<dbReference type="CDD" id="cd16031">
    <property type="entry name" value="G6S_like"/>
    <property type="match status" value="1"/>
</dbReference>
<reference key="2">
    <citation type="submission" date="2011-04" db="EMBL/GenBank/DDBJ databases">
        <title>Complete sequence of chromosome of Haliscomenobacter hydrossis DSM 1100.</title>
        <authorList>
            <consortium name="US DOE Joint Genome Institute (JGI-PGF)"/>
            <person name="Lucas S."/>
            <person name="Han J."/>
            <person name="Lapidus A."/>
            <person name="Bruce D."/>
            <person name="Goodwin L."/>
            <person name="Pitluck S."/>
            <person name="Peters L."/>
            <person name="Kyrpides N."/>
            <person name="Mavromatis K."/>
            <person name="Ivanova N."/>
            <person name="Ovchinnikova G."/>
            <person name="Pagani I."/>
            <person name="Daligault H."/>
            <person name="Detter J.C."/>
            <person name="Han C."/>
            <person name="Land M."/>
            <person name="Hauser L."/>
            <person name="Markowitz V."/>
            <person name="Cheng J.-F."/>
            <person name="Hugenholtz P."/>
            <person name="Woyke T."/>
            <person name="Wu D."/>
            <person name="Verbarg S."/>
            <person name="Frueling A."/>
            <person name="Brambilla E."/>
            <person name="Klenk H.-P."/>
            <person name="Eisen J.A."/>
        </authorList>
    </citation>
    <scope>NUCLEOTIDE SEQUENCE</scope>
    <source>
        <strain>DSM 1100</strain>
    </source>
</reference>
<evidence type="ECO:0000259" key="3">
    <source>
        <dbReference type="Pfam" id="PF16347"/>
    </source>
</evidence>
<dbReference type="Proteomes" id="UP000008461">
    <property type="component" value="Chromosome"/>
</dbReference>